<proteinExistence type="predicted"/>
<dbReference type="InterPro" id="IPR036188">
    <property type="entry name" value="FAD/NAD-bd_sf"/>
</dbReference>
<dbReference type="Pfam" id="PF01266">
    <property type="entry name" value="DAO"/>
    <property type="match status" value="1"/>
</dbReference>
<evidence type="ECO:0000256" key="2">
    <source>
        <dbReference type="SAM" id="MobiDB-lite"/>
    </source>
</evidence>
<name>A0ABS5QJ24_9PROT</name>
<evidence type="ECO:0000313" key="4">
    <source>
        <dbReference type="EMBL" id="MBS7813690.1"/>
    </source>
</evidence>
<dbReference type="Gene3D" id="3.50.50.60">
    <property type="entry name" value="FAD/NAD(P)-binding domain"/>
    <property type="match status" value="1"/>
</dbReference>
<feature type="domain" description="FAD dependent oxidoreductase" evidence="3">
    <location>
        <begin position="28"/>
        <end position="377"/>
    </location>
</feature>
<dbReference type="Gene3D" id="3.30.9.10">
    <property type="entry name" value="D-Amino Acid Oxidase, subunit A, domain 2"/>
    <property type="match status" value="1"/>
</dbReference>
<sequence>MLPPSLYAETATPRLDTPPLEGSARASVCVIGGGFTGLSAALHLAEAGTEVILLEAEEPGWGASGRNGGQVNPGLKPNPDQVEADFGAEMGGRMLALSYGAPDAVFELIRRHQIQCEARQEGTIRAAIGAPNAVAVGATAEQCLRRGWPVEMLDAAGAAALTGTDRYAGAMLDRRGGDLQPLSYARGLTRAAQQLGVRIHGGTPATGLARTEGGWRVTTPKGEVLAEKVVLGTNGYTGDLWPGLRRSVVPVYSSIACTAPLAEEVSRRIMPRRASLYEAGHITVYYRLDQANRLLMGGRGPQSPLTSLEPVRYLMDYAARLWPELAGAAWTHGWNGQLGMTKDHYPHLHEPAPGLLAGLGYNGRGVAMATAMGRQMALRLLGRPAAELDMPVLPIRPIPFHGFWKLGVAWTILQGRLRDRFGI</sequence>
<organism evidence="4 5">
    <name type="scientific">Roseococcus pinisoli</name>
    <dbReference type="NCBI Taxonomy" id="2835040"/>
    <lineage>
        <taxon>Bacteria</taxon>
        <taxon>Pseudomonadati</taxon>
        <taxon>Pseudomonadota</taxon>
        <taxon>Alphaproteobacteria</taxon>
        <taxon>Acetobacterales</taxon>
        <taxon>Roseomonadaceae</taxon>
        <taxon>Roseococcus</taxon>
    </lineage>
</organism>
<reference evidence="4 5" key="1">
    <citation type="submission" date="2021-05" db="EMBL/GenBank/DDBJ databases">
        <title>Roseococcus sp. XZZS9, whole genome shotgun sequencing project.</title>
        <authorList>
            <person name="Zhao G."/>
            <person name="Shen L."/>
        </authorList>
    </citation>
    <scope>NUCLEOTIDE SEQUENCE [LARGE SCALE GENOMIC DNA]</scope>
    <source>
        <strain evidence="4 5">XZZS9</strain>
    </source>
</reference>
<dbReference type="PANTHER" id="PTHR13847">
    <property type="entry name" value="SARCOSINE DEHYDROGENASE-RELATED"/>
    <property type="match status" value="1"/>
</dbReference>
<accession>A0ABS5QJ24</accession>
<evidence type="ECO:0000256" key="1">
    <source>
        <dbReference type="ARBA" id="ARBA00023002"/>
    </source>
</evidence>
<dbReference type="EMBL" id="JAHCDA010000006">
    <property type="protein sequence ID" value="MBS7813690.1"/>
    <property type="molecule type" value="Genomic_DNA"/>
</dbReference>
<dbReference type="SUPFAM" id="SSF51905">
    <property type="entry name" value="FAD/NAD(P)-binding domain"/>
    <property type="match status" value="1"/>
</dbReference>
<dbReference type="InterPro" id="IPR006076">
    <property type="entry name" value="FAD-dep_OxRdtase"/>
</dbReference>
<evidence type="ECO:0000259" key="3">
    <source>
        <dbReference type="Pfam" id="PF01266"/>
    </source>
</evidence>
<evidence type="ECO:0000313" key="5">
    <source>
        <dbReference type="Proteomes" id="UP000766336"/>
    </source>
</evidence>
<dbReference type="PANTHER" id="PTHR13847:SF281">
    <property type="entry name" value="FAD DEPENDENT OXIDOREDUCTASE DOMAIN-CONTAINING PROTEIN"/>
    <property type="match status" value="1"/>
</dbReference>
<keyword evidence="1" id="KW-0560">Oxidoreductase</keyword>
<keyword evidence="5" id="KW-1185">Reference proteome</keyword>
<dbReference type="Proteomes" id="UP000766336">
    <property type="component" value="Unassembled WGS sequence"/>
</dbReference>
<dbReference type="RefSeq" id="WP_213672398.1">
    <property type="nucleotide sequence ID" value="NZ_JAHCDA010000006.1"/>
</dbReference>
<protein>
    <submittedName>
        <fullName evidence="4">FAD-binding oxidoreductase</fullName>
    </submittedName>
</protein>
<gene>
    <name evidence="4" type="ORF">KHU32_22310</name>
</gene>
<comment type="caution">
    <text evidence="4">The sequence shown here is derived from an EMBL/GenBank/DDBJ whole genome shotgun (WGS) entry which is preliminary data.</text>
</comment>
<feature type="region of interest" description="Disordered" evidence="2">
    <location>
        <begin position="1"/>
        <end position="20"/>
    </location>
</feature>